<sequence length="382" mass="42423">MATPAGFQALPLPLIQLSLAAVLKCGQSFRWSILPFPTPSDLAIPAQEYRLCLRDRVVCLRQSQTALFYRSAFPDPQPSPTQLQLREAETLLWLNDYFQLDVDLSKLYDEWAARDTVFSGVKERFGGIRMLRQDPWENLISNTPLRCSLHDPSGHETHTYHPFPPPSVLAAPSVTATLRSLGFGYRAGYIQKTAQILVDAHGTTEAGREPSELWLESLRGLATAGARAELLKLMGVGRKVADCILLMSLDKKEVIPVDTHVHQIAIKHYGFKGSLKGKSPMTPKLYEDVNSKLVNVWGDYAGWAHSVLFTSDLKSFASYGVQDHTPSSPLKGSKRSRVESLLPTPPTTPLPSPSKRKASSVPLESSNEPDTLAERVKRLRRK</sequence>
<proteinExistence type="inferred from homology"/>
<evidence type="ECO:0000259" key="14">
    <source>
        <dbReference type="SMART" id="SM00478"/>
    </source>
</evidence>
<dbReference type="Gene3D" id="3.30.310.40">
    <property type="match status" value="1"/>
</dbReference>
<dbReference type="InterPro" id="IPR012904">
    <property type="entry name" value="OGG_N"/>
</dbReference>
<keyword evidence="9" id="KW-0511">Multifunctional enzyme</keyword>
<dbReference type="FunFam" id="1.10.1670.10:FF:000005">
    <property type="entry name" value="N-glycosylase/DNA lyase OGG1"/>
    <property type="match status" value="1"/>
</dbReference>
<keyword evidence="10" id="KW-0326">Glycosidase</keyword>
<dbReference type="InterPro" id="IPR023170">
    <property type="entry name" value="HhH_base_excis_C"/>
</dbReference>
<feature type="signal peptide" evidence="13">
    <location>
        <begin position="1"/>
        <end position="20"/>
    </location>
</feature>
<dbReference type="InterPro" id="IPR052054">
    <property type="entry name" value="Oxidative_DNA_repair_enzyme"/>
</dbReference>
<comment type="subcellular location">
    <subcellularLocation>
        <location evidence="1">Nucleus</location>
    </subcellularLocation>
</comment>
<evidence type="ECO:0000256" key="13">
    <source>
        <dbReference type="SAM" id="SignalP"/>
    </source>
</evidence>
<protein>
    <recommendedName>
        <fullName evidence="3">DNA-(apurinic or apyrimidinic site) lyase</fullName>
        <ecNumber evidence="3">4.2.99.18</ecNumber>
    </recommendedName>
</protein>
<dbReference type="STRING" id="47428.A0A284QVT1"/>
<keyword evidence="13" id="KW-0732">Signal</keyword>
<dbReference type="Proteomes" id="UP000219338">
    <property type="component" value="Unassembled WGS sequence"/>
</dbReference>
<evidence type="ECO:0000256" key="8">
    <source>
        <dbReference type="ARBA" id="ARBA00023242"/>
    </source>
</evidence>
<dbReference type="GO" id="GO:0003684">
    <property type="term" value="F:damaged DNA binding"/>
    <property type="evidence" value="ECO:0007669"/>
    <property type="project" value="InterPro"/>
</dbReference>
<evidence type="ECO:0000256" key="5">
    <source>
        <dbReference type="ARBA" id="ARBA00022801"/>
    </source>
</evidence>
<dbReference type="SUPFAM" id="SSF48150">
    <property type="entry name" value="DNA-glycosylase"/>
    <property type="match status" value="1"/>
</dbReference>
<dbReference type="OrthoDB" id="238681at2759"/>
<dbReference type="InterPro" id="IPR003265">
    <property type="entry name" value="HhH-GPD_domain"/>
</dbReference>
<dbReference type="PANTHER" id="PTHR10242">
    <property type="entry name" value="8-OXOGUANINE DNA GLYCOSYLASE"/>
    <property type="match status" value="1"/>
</dbReference>
<dbReference type="InterPro" id="IPR011257">
    <property type="entry name" value="DNA_glycosylase"/>
</dbReference>
<keyword evidence="6" id="KW-0234">DNA repair</keyword>
<dbReference type="Pfam" id="PF07934">
    <property type="entry name" value="OGG_N"/>
    <property type="match status" value="1"/>
</dbReference>
<accession>A0A284QVT1</accession>
<comment type="catalytic activity">
    <reaction evidence="11">
        <text>2'-deoxyribonucleotide-(2'-deoxyribose 5'-phosphate)-2'-deoxyribonucleotide-DNA = a 3'-end 2'-deoxyribonucleotide-(2,3-dehydro-2,3-deoxyribose 5'-phosphate)-DNA + a 5'-end 5'-phospho-2'-deoxyribonucleoside-DNA + H(+)</text>
        <dbReference type="Rhea" id="RHEA:66592"/>
        <dbReference type="Rhea" id="RHEA-COMP:13180"/>
        <dbReference type="Rhea" id="RHEA-COMP:16897"/>
        <dbReference type="Rhea" id="RHEA-COMP:17067"/>
        <dbReference type="ChEBI" id="CHEBI:15378"/>
        <dbReference type="ChEBI" id="CHEBI:136412"/>
        <dbReference type="ChEBI" id="CHEBI:157695"/>
        <dbReference type="ChEBI" id="CHEBI:167181"/>
        <dbReference type="EC" id="4.2.99.18"/>
    </reaction>
</comment>
<dbReference type="Gene3D" id="1.10.340.30">
    <property type="entry name" value="Hypothetical protein, domain 2"/>
    <property type="match status" value="1"/>
</dbReference>
<gene>
    <name evidence="15" type="ORF">ARMOST_03856</name>
</gene>
<keyword evidence="16" id="KW-1185">Reference proteome</keyword>
<dbReference type="GO" id="GO:0006285">
    <property type="term" value="P:base-excision repair, AP site formation"/>
    <property type="evidence" value="ECO:0007669"/>
    <property type="project" value="TreeGrafter"/>
</dbReference>
<dbReference type="GO" id="GO:0006289">
    <property type="term" value="P:nucleotide-excision repair"/>
    <property type="evidence" value="ECO:0007669"/>
    <property type="project" value="InterPro"/>
</dbReference>
<dbReference type="GO" id="GO:0034039">
    <property type="term" value="F:8-oxo-7,8-dihydroguanine DNA N-glycosylase activity"/>
    <property type="evidence" value="ECO:0007669"/>
    <property type="project" value="TreeGrafter"/>
</dbReference>
<evidence type="ECO:0000256" key="12">
    <source>
        <dbReference type="SAM" id="MobiDB-lite"/>
    </source>
</evidence>
<dbReference type="GO" id="GO:0005634">
    <property type="term" value="C:nucleus"/>
    <property type="evidence" value="ECO:0007669"/>
    <property type="project" value="UniProtKB-SubCell"/>
</dbReference>
<dbReference type="OMA" id="GYAQEYL"/>
<evidence type="ECO:0000256" key="2">
    <source>
        <dbReference type="ARBA" id="ARBA00010679"/>
    </source>
</evidence>
<dbReference type="Pfam" id="PF00730">
    <property type="entry name" value="HhH-GPD"/>
    <property type="match status" value="1"/>
</dbReference>
<dbReference type="EMBL" id="FUEG01000002">
    <property type="protein sequence ID" value="SJL00543.1"/>
    <property type="molecule type" value="Genomic_DNA"/>
</dbReference>
<dbReference type="SMART" id="SM00478">
    <property type="entry name" value="ENDO3c"/>
    <property type="match status" value="1"/>
</dbReference>
<organism evidence="15 16">
    <name type="scientific">Armillaria ostoyae</name>
    <name type="common">Armillaria root rot fungus</name>
    <dbReference type="NCBI Taxonomy" id="47428"/>
    <lineage>
        <taxon>Eukaryota</taxon>
        <taxon>Fungi</taxon>
        <taxon>Dikarya</taxon>
        <taxon>Basidiomycota</taxon>
        <taxon>Agaricomycotina</taxon>
        <taxon>Agaricomycetes</taxon>
        <taxon>Agaricomycetidae</taxon>
        <taxon>Agaricales</taxon>
        <taxon>Marasmiineae</taxon>
        <taxon>Physalacriaceae</taxon>
        <taxon>Armillaria</taxon>
    </lineage>
</organism>
<dbReference type="CDD" id="cd00056">
    <property type="entry name" value="ENDO3c"/>
    <property type="match status" value="1"/>
</dbReference>
<evidence type="ECO:0000256" key="4">
    <source>
        <dbReference type="ARBA" id="ARBA00022763"/>
    </source>
</evidence>
<evidence type="ECO:0000256" key="3">
    <source>
        <dbReference type="ARBA" id="ARBA00012720"/>
    </source>
</evidence>
<feature type="chain" id="PRO_5012040848" description="DNA-(apurinic or apyrimidinic site) lyase" evidence="13">
    <location>
        <begin position="21"/>
        <end position="382"/>
    </location>
</feature>
<dbReference type="PANTHER" id="PTHR10242:SF2">
    <property type="entry name" value="N-GLYCOSYLASE_DNA LYASE"/>
    <property type="match status" value="1"/>
</dbReference>
<dbReference type="AlphaFoldDB" id="A0A284QVT1"/>
<keyword evidence="5" id="KW-0378">Hydrolase</keyword>
<dbReference type="Gene3D" id="1.10.1670.10">
    <property type="entry name" value="Helix-hairpin-Helix base-excision DNA repair enzymes (C-terminal)"/>
    <property type="match status" value="1"/>
</dbReference>
<evidence type="ECO:0000256" key="1">
    <source>
        <dbReference type="ARBA" id="ARBA00004123"/>
    </source>
</evidence>
<evidence type="ECO:0000256" key="9">
    <source>
        <dbReference type="ARBA" id="ARBA00023268"/>
    </source>
</evidence>
<evidence type="ECO:0000313" key="16">
    <source>
        <dbReference type="Proteomes" id="UP000219338"/>
    </source>
</evidence>
<feature type="region of interest" description="Disordered" evidence="12">
    <location>
        <begin position="324"/>
        <end position="382"/>
    </location>
</feature>
<evidence type="ECO:0000256" key="6">
    <source>
        <dbReference type="ARBA" id="ARBA00023204"/>
    </source>
</evidence>
<feature type="compositionally biased region" description="Pro residues" evidence="12">
    <location>
        <begin position="343"/>
        <end position="352"/>
    </location>
</feature>
<evidence type="ECO:0000313" key="15">
    <source>
        <dbReference type="EMBL" id="SJL00543.1"/>
    </source>
</evidence>
<feature type="domain" description="HhH-GPD" evidence="14">
    <location>
        <begin position="130"/>
        <end position="313"/>
    </location>
</feature>
<evidence type="ECO:0000256" key="7">
    <source>
        <dbReference type="ARBA" id="ARBA00023239"/>
    </source>
</evidence>
<name>A0A284QVT1_ARMOS</name>
<evidence type="ECO:0000256" key="10">
    <source>
        <dbReference type="ARBA" id="ARBA00023295"/>
    </source>
</evidence>
<dbReference type="SUPFAM" id="SSF55945">
    <property type="entry name" value="TATA-box binding protein-like"/>
    <property type="match status" value="1"/>
</dbReference>
<reference evidence="16" key="1">
    <citation type="journal article" date="2017" name="Nat. Ecol. Evol.">
        <title>Genome expansion and lineage-specific genetic innovations in the forest pathogenic fungi Armillaria.</title>
        <authorList>
            <person name="Sipos G."/>
            <person name="Prasanna A.N."/>
            <person name="Walter M.C."/>
            <person name="O'Connor E."/>
            <person name="Balint B."/>
            <person name="Krizsan K."/>
            <person name="Kiss B."/>
            <person name="Hess J."/>
            <person name="Varga T."/>
            <person name="Slot J."/>
            <person name="Riley R."/>
            <person name="Boka B."/>
            <person name="Rigling D."/>
            <person name="Barry K."/>
            <person name="Lee J."/>
            <person name="Mihaltcheva S."/>
            <person name="LaButti K."/>
            <person name="Lipzen A."/>
            <person name="Waldron R."/>
            <person name="Moloney N.M."/>
            <person name="Sperisen C."/>
            <person name="Kredics L."/>
            <person name="Vagvoelgyi C."/>
            <person name="Patrignani A."/>
            <person name="Fitzpatrick D."/>
            <person name="Nagy I."/>
            <person name="Doyle S."/>
            <person name="Anderson J.B."/>
            <person name="Grigoriev I.V."/>
            <person name="Gueldener U."/>
            <person name="Muensterkoetter M."/>
            <person name="Nagy L.G."/>
        </authorList>
    </citation>
    <scope>NUCLEOTIDE SEQUENCE [LARGE SCALE GENOMIC DNA]</scope>
    <source>
        <strain evidence="16">C18/9</strain>
    </source>
</reference>
<dbReference type="EC" id="4.2.99.18" evidence="3"/>
<dbReference type="GO" id="GO:0140078">
    <property type="term" value="F:class I DNA-(apurinic or apyrimidinic site) endonuclease activity"/>
    <property type="evidence" value="ECO:0007669"/>
    <property type="project" value="UniProtKB-EC"/>
</dbReference>
<keyword evidence="8" id="KW-0539">Nucleus</keyword>
<evidence type="ECO:0000256" key="11">
    <source>
        <dbReference type="ARBA" id="ARBA00044632"/>
    </source>
</evidence>
<keyword evidence="7" id="KW-0456">Lyase</keyword>
<keyword evidence="4" id="KW-0227">DNA damage</keyword>
<comment type="similarity">
    <text evidence="2">Belongs to the type-1 OGG1 family.</text>
</comment>